<evidence type="ECO:0000259" key="2">
    <source>
        <dbReference type="Pfam" id="PF05970"/>
    </source>
</evidence>
<evidence type="ECO:0000313" key="3">
    <source>
        <dbReference type="EMBL" id="KAI1698927.1"/>
    </source>
</evidence>
<dbReference type="Proteomes" id="UP001201812">
    <property type="component" value="Unassembled WGS sequence"/>
</dbReference>
<evidence type="ECO:0000256" key="1">
    <source>
        <dbReference type="RuleBase" id="RU363044"/>
    </source>
</evidence>
<evidence type="ECO:0000313" key="4">
    <source>
        <dbReference type="Proteomes" id="UP001201812"/>
    </source>
</evidence>
<proteinExistence type="inferred from homology"/>
<dbReference type="PANTHER" id="PTHR10492">
    <property type="match status" value="1"/>
</dbReference>
<dbReference type="InterPro" id="IPR027417">
    <property type="entry name" value="P-loop_NTPase"/>
</dbReference>
<dbReference type="AlphaFoldDB" id="A0AAD4QTB2"/>
<dbReference type="Gene3D" id="3.40.50.300">
    <property type="entry name" value="P-loop containing nucleotide triphosphate hydrolases"/>
    <property type="match status" value="1"/>
</dbReference>
<sequence>MLKLPLDVGPETTSGIQIHMPEATLLKEAFMVVWDESPMSPKYVLDMLDKKLREIMQTDEPFGGKLIMLGGDFRQLLPVKPYAIPSEVVQLTSKKAKTFFIYPVENVHS</sequence>
<dbReference type="GO" id="GO:0000723">
    <property type="term" value="P:telomere maintenance"/>
    <property type="evidence" value="ECO:0007669"/>
    <property type="project" value="InterPro"/>
</dbReference>
<keyword evidence="1" id="KW-0234">DNA repair</keyword>
<feature type="domain" description="DNA helicase Pif1-like DEAD-box helicase" evidence="2">
    <location>
        <begin position="3"/>
        <end position="94"/>
    </location>
</feature>
<name>A0AAD4QTB2_9BILA</name>
<gene>
    <name evidence="3" type="ORF">DdX_17616</name>
</gene>
<dbReference type="GO" id="GO:0016787">
    <property type="term" value="F:hydrolase activity"/>
    <property type="evidence" value="ECO:0007669"/>
    <property type="project" value="UniProtKB-KW"/>
</dbReference>
<comment type="catalytic activity">
    <reaction evidence="1">
        <text>ATP + H2O = ADP + phosphate + H(+)</text>
        <dbReference type="Rhea" id="RHEA:13065"/>
        <dbReference type="ChEBI" id="CHEBI:15377"/>
        <dbReference type="ChEBI" id="CHEBI:15378"/>
        <dbReference type="ChEBI" id="CHEBI:30616"/>
        <dbReference type="ChEBI" id="CHEBI:43474"/>
        <dbReference type="ChEBI" id="CHEBI:456216"/>
        <dbReference type="EC" id="5.6.2.3"/>
    </reaction>
</comment>
<comment type="cofactor">
    <cofactor evidence="1">
        <name>Mg(2+)</name>
        <dbReference type="ChEBI" id="CHEBI:18420"/>
    </cofactor>
</comment>
<protein>
    <recommendedName>
        <fullName evidence="1">ATP-dependent DNA helicase</fullName>
        <ecNumber evidence="1">5.6.2.3</ecNumber>
    </recommendedName>
</protein>
<keyword evidence="1" id="KW-0067">ATP-binding</keyword>
<keyword evidence="1 3" id="KW-0347">Helicase</keyword>
<dbReference type="InterPro" id="IPR010285">
    <property type="entry name" value="DNA_helicase_pif1-like_DEAD"/>
</dbReference>
<dbReference type="EMBL" id="JAKKPZ010000198">
    <property type="protein sequence ID" value="KAI1698927.1"/>
    <property type="molecule type" value="Genomic_DNA"/>
</dbReference>
<keyword evidence="4" id="KW-1185">Reference proteome</keyword>
<reference evidence="3" key="1">
    <citation type="submission" date="2022-01" db="EMBL/GenBank/DDBJ databases">
        <title>Genome Sequence Resource for Two Populations of Ditylenchus destructor, the Migratory Endoparasitic Phytonematode.</title>
        <authorList>
            <person name="Zhang H."/>
            <person name="Lin R."/>
            <person name="Xie B."/>
        </authorList>
    </citation>
    <scope>NUCLEOTIDE SEQUENCE</scope>
    <source>
        <strain evidence="3">BazhouSP</strain>
    </source>
</reference>
<dbReference type="PANTHER" id="PTHR10492:SF57">
    <property type="entry name" value="ATP-DEPENDENT DNA HELICASE"/>
    <property type="match status" value="1"/>
</dbReference>
<keyword evidence="1" id="KW-0233">DNA recombination</keyword>
<keyword evidence="1" id="KW-0378">Hydrolase</keyword>
<dbReference type="GO" id="GO:0006281">
    <property type="term" value="P:DNA repair"/>
    <property type="evidence" value="ECO:0007669"/>
    <property type="project" value="UniProtKB-KW"/>
</dbReference>
<dbReference type="GO" id="GO:0043139">
    <property type="term" value="F:5'-3' DNA helicase activity"/>
    <property type="evidence" value="ECO:0007669"/>
    <property type="project" value="UniProtKB-EC"/>
</dbReference>
<dbReference type="GO" id="GO:0006310">
    <property type="term" value="P:DNA recombination"/>
    <property type="evidence" value="ECO:0007669"/>
    <property type="project" value="UniProtKB-KW"/>
</dbReference>
<keyword evidence="1" id="KW-0547">Nucleotide-binding</keyword>
<organism evidence="3 4">
    <name type="scientific">Ditylenchus destructor</name>
    <dbReference type="NCBI Taxonomy" id="166010"/>
    <lineage>
        <taxon>Eukaryota</taxon>
        <taxon>Metazoa</taxon>
        <taxon>Ecdysozoa</taxon>
        <taxon>Nematoda</taxon>
        <taxon>Chromadorea</taxon>
        <taxon>Rhabditida</taxon>
        <taxon>Tylenchina</taxon>
        <taxon>Tylenchomorpha</taxon>
        <taxon>Sphaerularioidea</taxon>
        <taxon>Anguinidae</taxon>
        <taxon>Anguininae</taxon>
        <taxon>Ditylenchus</taxon>
    </lineage>
</organism>
<accession>A0AAD4QTB2</accession>
<comment type="similarity">
    <text evidence="1">Belongs to the helicase family.</text>
</comment>
<dbReference type="GO" id="GO:0005524">
    <property type="term" value="F:ATP binding"/>
    <property type="evidence" value="ECO:0007669"/>
    <property type="project" value="UniProtKB-KW"/>
</dbReference>
<dbReference type="Pfam" id="PF05970">
    <property type="entry name" value="PIF1"/>
    <property type="match status" value="1"/>
</dbReference>
<comment type="caution">
    <text evidence="3">The sequence shown here is derived from an EMBL/GenBank/DDBJ whole genome shotgun (WGS) entry which is preliminary data.</text>
</comment>
<keyword evidence="1" id="KW-0227">DNA damage</keyword>
<dbReference type="EC" id="5.6.2.3" evidence="1"/>